<feature type="transmembrane region" description="Helical" evidence="2">
    <location>
        <begin position="111"/>
        <end position="129"/>
    </location>
</feature>
<evidence type="ECO:0000313" key="4">
    <source>
        <dbReference type="Proteomes" id="UP001524501"/>
    </source>
</evidence>
<keyword evidence="2" id="KW-0472">Membrane</keyword>
<evidence type="ECO:0000256" key="2">
    <source>
        <dbReference type="SAM" id="Phobius"/>
    </source>
</evidence>
<dbReference type="EMBL" id="JANFQF010000025">
    <property type="protein sequence ID" value="MCQ4122107.1"/>
    <property type="molecule type" value="Genomic_DNA"/>
</dbReference>
<comment type="caution">
    <text evidence="3">The sequence shown here is derived from an EMBL/GenBank/DDBJ whole genome shotgun (WGS) entry which is preliminary data.</text>
</comment>
<gene>
    <name evidence="3" type="ORF">NOF53_23585</name>
</gene>
<evidence type="ECO:0000256" key="1">
    <source>
        <dbReference type="SAM" id="MobiDB-lite"/>
    </source>
</evidence>
<reference evidence="3 4" key="1">
    <citation type="submission" date="2022-07" db="EMBL/GenBank/DDBJ databases">
        <title>Degradation activity of malathion, p-nitrophenol and potential low-temperature adaptation strategy of Rhodococcus sp. FXJ9.536.</title>
        <authorList>
            <person name="Huang J."/>
            <person name="Huang Y."/>
        </authorList>
    </citation>
    <scope>NUCLEOTIDE SEQUENCE [LARGE SCALE GENOMIC DNA]</scope>
    <source>
        <strain evidence="3 4">FXJ9.536</strain>
    </source>
</reference>
<dbReference type="RefSeq" id="WP_255973340.1">
    <property type="nucleotide sequence ID" value="NZ_JANFQF010000025.1"/>
</dbReference>
<name>A0ABT1QIT1_9NOCA</name>
<proteinExistence type="predicted"/>
<feature type="region of interest" description="Disordered" evidence="1">
    <location>
        <begin position="41"/>
        <end position="66"/>
    </location>
</feature>
<sequence length="146" mass="16021">MGSLQQRVALTITSTSFEETYAVTRICTAMPGTPLKESFMTSTNPAAHTSTGAVAPGRRTDLDPRRSTETKAAFKTTEFFVYVAAVIGVLISSYLVQTTDAHEDYFRADRAWFYIVILTIAYIVSRGIAKSGSPEHYTDTDRHAGV</sequence>
<feature type="transmembrane region" description="Helical" evidence="2">
    <location>
        <begin position="79"/>
        <end position="96"/>
    </location>
</feature>
<keyword evidence="2" id="KW-1133">Transmembrane helix</keyword>
<dbReference type="Proteomes" id="UP001524501">
    <property type="component" value="Unassembled WGS sequence"/>
</dbReference>
<organism evidence="3 4">
    <name type="scientific">Rhodococcus tibetensis</name>
    <dbReference type="NCBI Taxonomy" id="2965064"/>
    <lineage>
        <taxon>Bacteria</taxon>
        <taxon>Bacillati</taxon>
        <taxon>Actinomycetota</taxon>
        <taxon>Actinomycetes</taxon>
        <taxon>Mycobacteriales</taxon>
        <taxon>Nocardiaceae</taxon>
        <taxon>Rhodococcus</taxon>
    </lineage>
</organism>
<keyword evidence="4" id="KW-1185">Reference proteome</keyword>
<protein>
    <submittedName>
        <fullName evidence="3">Uncharacterized protein</fullName>
    </submittedName>
</protein>
<accession>A0ABT1QIT1</accession>
<evidence type="ECO:0000313" key="3">
    <source>
        <dbReference type="EMBL" id="MCQ4122107.1"/>
    </source>
</evidence>
<feature type="compositionally biased region" description="Polar residues" evidence="1">
    <location>
        <begin position="41"/>
        <end position="52"/>
    </location>
</feature>
<keyword evidence="2" id="KW-0812">Transmembrane</keyword>